<dbReference type="GO" id="GO:0003677">
    <property type="term" value="F:DNA binding"/>
    <property type="evidence" value="ECO:0007669"/>
    <property type="project" value="InterPro"/>
</dbReference>
<feature type="non-terminal residue" evidence="3">
    <location>
        <position position="212"/>
    </location>
</feature>
<dbReference type="Pfam" id="PF17746">
    <property type="entry name" value="SfsA_N"/>
    <property type="match status" value="1"/>
</dbReference>
<feature type="domain" description="Sugar fermentation stimulation protein C-terminal" evidence="1">
    <location>
        <begin position="92"/>
        <end position="211"/>
    </location>
</feature>
<protein>
    <submittedName>
        <fullName evidence="3">Sugar fermentation stimulation protein SfsA</fullName>
    </submittedName>
</protein>
<evidence type="ECO:0000259" key="2">
    <source>
        <dbReference type="Pfam" id="PF17746"/>
    </source>
</evidence>
<feature type="domain" description="SfsA N-terminal OB" evidence="2">
    <location>
        <begin position="18"/>
        <end position="79"/>
    </location>
</feature>
<sequence>MAGVILPFDRPLLRGVLIRRYKRFLADVALERDGGTVTVHVPNSGSMLTCSEPGSEVVLSDSGNPARKLPLTLELVRVAPGPYGWAGVNTALPNALVAKAVGAGLVAELSGYRDLRREVTVEPGSRLDLVLEDGSRGCCLVEVKNVTLVEDGRALFPDAVTERGKKHLEVLARMHARGDRAVIFFLVQRPDGDSFGTADHIDPEYGKTLRRV</sequence>
<dbReference type="EMBL" id="MFIV01000075">
    <property type="protein sequence ID" value="OGF98611.1"/>
    <property type="molecule type" value="Genomic_DNA"/>
</dbReference>
<dbReference type="PANTHER" id="PTHR30545">
    <property type="entry name" value="SUGAR FERMENTATION STIMULATION PROTEIN A"/>
    <property type="match status" value="1"/>
</dbReference>
<dbReference type="Gene3D" id="2.40.50.580">
    <property type="match status" value="1"/>
</dbReference>
<reference evidence="3 4" key="1">
    <citation type="journal article" date="2016" name="Nat. Commun.">
        <title>Thousands of microbial genomes shed light on interconnected biogeochemical processes in an aquifer system.</title>
        <authorList>
            <person name="Anantharaman K."/>
            <person name="Brown C.T."/>
            <person name="Hug L.A."/>
            <person name="Sharon I."/>
            <person name="Castelle C.J."/>
            <person name="Probst A.J."/>
            <person name="Thomas B.C."/>
            <person name="Singh A."/>
            <person name="Wilkins M.J."/>
            <person name="Karaoz U."/>
            <person name="Brodie E.L."/>
            <person name="Williams K.H."/>
            <person name="Hubbard S.S."/>
            <person name="Banfield J.F."/>
        </authorList>
    </citation>
    <scope>NUCLEOTIDE SEQUENCE [LARGE SCALE GENOMIC DNA]</scope>
</reference>
<evidence type="ECO:0000313" key="3">
    <source>
        <dbReference type="EMBL" id="OGF98611.1"/>
    </source>
</evidence>
<dbReference type="InterPro" id="IPR040452">
    <property type="entry name" value="SfsA_C"/>
</dbReference>
<dbReference type="HAMAP" id="MF_00095">
    <property type="entry name" value="SfsA"/>
    <property type="match status" value="1"/>
</dbReference>
<proteinExistence type="inferred from homology"/>
<dbReference type="NCBIfam" id="TIGR00230">
    <property type="entry name" value="sfsA"/>
    <property type="match status" value="1"/>
</dbReference>
<dbReference type="Pfam" id="PF03749">
    <property type="entry name" value="SfsA"/>
    <property type="match status" value="1"/>
</dbReference>
<gene>
    <name evidence="3" type="ORF">A2Z86_01070</name>
</gene>
<dbReference type="Proteomes" id="UP000176992">
    <property type="component" value="Unassembled WGS sequence"/>
</dbReference>
<dbReference type="Gene3D" id="3.40.1350.60">
    <property type="match status" value="1"/>
</dbReference>
<dbReference type="PANTHER" id="PTHR30545:SF2">
    <property type="entry name" value="SUGAR FERMENTATION STIMULATION PROTEIN A"/>
    <property type="match status" value="1"/>
</dbReference>
<dbReference type="AlphaFoldDB" id="A0A1F5YFI7"/>
<name>A0A1F5YFI7_9BACT</name>
<organism evidence="3 4">
    <name type="scientific">Candidatus Glassbacteria bacterium GWA2_58_10</name>
    <dbReference type="NCBI Taxonomy" id="1817865"/>
    <lineage>
        <taxon>Bacteria</taxon>
        <taxon>Candidatus Glassiibacteriota</taxon>
    </lineage>
</organism>
<accession>A0A1F5YFI7</accession>
<dbReference type="CDD" id="cd22359">
    <property type="entry name" value="SfsA-like_bacterial"/>
    <property type="match status" value="1"/>
</dbReference>
<evidence type="ECO:0000259" key="1">
    <source>
        <dbReference type="Pfam" id="PF03749"/>
    </source>
</evidence>
<evidence type="ECO:0000313" key="4">
    <source>
        <dbReference type="Proteomes" id="UP000176992"/>
    </source>
</evidence>
<comment type="caution">
    <text evidence="3">The sequence shown here is derived from an EMBL/GenBank/DDBJ whole genome shotgun (WGS) entry which is preliminary data.</text>
</comment>
<dbReference type="InterPro" id="IPR005224">
    <property type="entry name" value="SfsA"/>
</dbReference>
<dbReference type="InterPro" id="IPR041465">
    <property type="entry name" value="SfsA_N"/>
</dbReference>